<dbReference type="EMBL" id="BRYA01000221">
    <property type="protein sequence ID" value="GMI44652.1"/>
    <property type="molecule type" value="Genomic_DNA"/>
</dbReference>
<dbReference type="Proteomes" id="UP001165065">
    <property type="component" value="Unassembled WGS sequence"/>
</dbReference>
<feature type="compositionally biased region" description="Basic and acidic residues" evidence="1">
    <location>
        <begin position="269"/>
        <end position="281"/>
    </location>
</feature>
<keyword evidence="4" id="KW-1185">Reference proteome</keyword>
<gene>
    <name evidence="3" type="ORF">TrCOL_g367</name>
</gene>
<name>A0A9W7LCI2_9STRA</name>
<dbReference type="PROSITE" id="PS50888">
    <property type="entry name" value="BHLH"/>
    <property type="match status" value="1"/>
</dbReference>
<dbReference type="InterPro" id="IPR036638">
    <property type="entry name" value="HLH_DNA-bd_sf"/>
</dbReference>
<feature type="region of interest" description="Disordered" evidence="1">
    <location>
        <begin position="31"/>
        <end position="89"/>
    </location>
</feature>
<evidence type="ECO:0000256" key="1">
    <source>
        <dbReference type="SAM" id="MobiDB-lite"/>
    </source>
</evidence>
<proteinExistence type="predicted"/>
<dbReference type="OrthoDB" id="10496689at2759"/>
<evidence type="ECO:0000259" key="2">
    <source>
        <dbReference type="PROSITE" id="PS50888"/>
    </source>
</evidence>
<organism evidence="3 4">
    <name type="scientific">Triparma columacea</name>
    <dbReference type="NCBI Taxonomy" id="722753"/>
    <lineage>
        <taxon>Eukaryota</taxon>
        <taxon>Sar</taxon>
        <taxon>Stramenopiles</taxon>
        <taxon>Ochrophyta</taxon>
        <taxon>Bolidophyceae</taxon>
        <taxon>Parmales</taxon>
        <taxon>Triparmaceae</taxon>
        <taxon>Triparma</taxon>
    </lineage>
</organism>
<evidence type="ECO:0000313" key="3">
    <source>
        <dbReference type="EMBL" id="GMI44652.1"/>
    </source>
</evidence>
<dbReference type="Gene3D" id="4.10.280.10">
    <property type="entry name" value="Helix-loop-helix DNA-binding domain"/>
    <property type="match status" value="1"/>
</dbReference>
<sequence length="289" mass="31135">MGEVPPSPAALQSLLFDSGLFDCDEFSLDAHQQVPQHQQGVGQKQAHQQQPMAANTKEAQFDLDSDAGDEDNKLKERMNKKKNREKQRRMDVNSAFTELTVLLDSISPLPSKVSKSTNRIDLIQRTIKVIEDLRDECEGHKRRKLNPSPPPPLGVSTSPFAPPPSLPTSCIPTSSSDSAPQHPLMMVLPVLSPTTLAPTSCMVYPIPIQKDGAYAIPSATEIGGIFNIPVSSVVPPTPAAPGPSPAVVVGKDADLNKPGMRIEPVLNGEKPKPEGTIKETEVNDFAQCA</sequence>
<feature type="compositionally biased region" description="Low complexity" evidence="1">
    <location>
        <begin position="31"/>
        <end position="51"/>
    </location>
</feature>
<dbReference type="SUPFAM" id="SSF47459">
    <property type="entry name" value="HLH, helix-loop-helix DNA-binding domain"/>
    <property type="match status" value="1"/>
</dbReference>
<dbReference type="Pfam" id="PF00010">
    <property type="entry name" value="HLH"/>
    <property type="match status" value="1"/>
</dbReference>
<reference evidence="4" key="1">
    <citation type="journal article" date="2023" name="Commun. Biol.">
        <title>Genome analysis of Parmales, the sister group of diatoms, reveals the evolutionary specialization of diatoms from phago-mixotrophs to photoautotrophs.</title>
        <authorList>
            <person name="Ban H."/>
            <person name="Sato S."/>
            <person name="Yoshikawa S."/>
            <person name="Yamada K."/>
            <person name="Nakamura Y."/>
            <person name="Ichinomiya M."/>
            <person name="Sato N."/>
            <person name="Blanc-Mathieu R."/>
            <person name="Endo H."/>
            <person name="Kuwata A."/>
            <person name="Ogata H."/>
        </authorList>
    </citation>
    <scope>NUCLEOTIDE SEQUENCE [LARGE SCALE GENOMIC DNA]</scope>
</reference>
<accession>A0A9W7LCI2</accession>
<dbReference type="InterPro" id="IPR011598">
    <property type="entry name" value="bHLH_dom"/>
</dbReference>
<comment type="caution">
    <text evidence="3">The sequence shown here is derived from an EMBL/GenBank/DDBJ whole genome shotgun (WGS) entry which is preliminary data.</text>
</comment>
<evidence type="ECO:0000313" key="4">
    <source>
        <dbReference type="Proteomes" id="UP001165065"/>
    </source>
</evidence>
<feature type="compositionally biased region" description="Basic residues" evidence="1">
    <location>
        <begin position="78"/>
        <end position="87"/>
    </location>
</feature>
<protein>
    <recommendedName>
        <fullName evidence="2">BHLH domain-containing protein</fullName>
    </recommendedName>
</protein>
<feature type="domain" description="BHLH" evidence="2">
    <location>
        <begin position="76"/>
        <end position="133"/>
    </location>
</feature>
<dbReference type="GO" id="GO:0046983">
    <property type="term" value="F:protein dimerization activity"/>
    <property type="evidence" value="ECO:0007669"/>
    <property type="project" value="InterPro"/>
</dbReference>
<feature type="region of interest" description="Disordered" evidence="1">
    <location>
        <begin position="140"/>
        <end position="164"/>
    </location>
</feature>
<feature type="region of interest" description="Disordered" evidence="1">
    <location>
        <begin position="258"/>
        <end position="282"/>
    </location>
</feature>
<dbReference type="AlphaFoldDB" id="A0A9W7LCI2"/>